<dbReference type="EMBL" id="FXUF01000018">
    <property type="protein sequence ID" value="SMP69237.1"/>
    <property type="molecule type" value="Genomic_DNA"/>
</dbReference>
<protein>
    <submittedName>
        <fullName evidence="6">Succinyl-CoA:acetate CoA-transferase</fullName>
    </submittedName>
</protein>
<dbReference type="InterPro" id="IPR026888">
    <property type="entry name" value="AcetylCoA_hyd_C"/>
</dbReference>
<dbReference type="RefSeq" id="WP_283410599.1">
    <property type="nucleotide sequence ID" value="NZ_FXUF01000018.1"/>
</dbReference>
<dbReference type="GO" id="GO:0008775">
    <property type="term" value="F:acetate CoA-transferase activity"/>
    <property type="evidence" value="ECO:0007669"/>
    <property type="project" value="InterPro"/>
</dbReference>
<dbReference type="GO" id="GO:0006084">
    <property type="term" value="P:acetyl-CoA metabolic process"/>
    <property type="evidence" value="ECO:0007669"/>
    <property type="project" value="InterPro"/>
</dbReference>
<dbReference type="InterPro" id="IPR046433">
    <property type="entry name" value="ActCoA_hydro"/>
</dbReference>
<dbReference type="Pfam" id="PF13336">
    <property type="entry name" value="AcetylCoA_hyd_C"/>
    <property type="match status" value="1"/>
</dbReference>
<dbReference type="PANTHER" id="PTHR43609">
    <property type="entry name" value="ACETYL-COA HYDROLASE"/>
    <property type="match status" value="1"/>
</dbReference>
<feature type="binding site" evidence="3">
    <location>
        <position position="380"/>
    </location>
    <ligand>
        <name>CoA</name>
        <dbReference type="ChEBI" id="CHEBI:57287"/>
    </ligand>
</feature>
<dbReference type="NCBIfam" id="TIGR03458">
    <property type="entry name" value="YgfH_subfam"/>
    <property type="match status" value="1"/>
</dbReference>
<keyword evidence="7" id="KW-1185">Reference proteome</keyword>
<dbReference type="SUPFAM" id="SSF100950">
    <property type="entry name" value="NagB/RpiA/CoA transferase-like"/>
    <property type="match status" value="2"/>
</dbReference>
<evidence type="ECO:0000259" key="4">
    <source>
        <dbReference type="Pfam" id="PF02550"/>
    </source>
</evidence>
<evidence type="ECO:0000256" key="3">
    <source>
        <dbReference type="PIRSR" id="PIRSR617821-2"/>
    </source>
</evidence>
<dbReference type="FunFam" id="3.30.750.70:FF:000002">
    <property type="entry name" value="Acetyl-CoA hydrolase Ach1"/>
    <property type="match status" value="1"/>
</dbReference>
<organism evidence="6 7">
    <name type="scientific">Anoxynatronum buryatiense</name>
    <dbReference type="NCBI Taxonomy" id="489973"/>
    <lineage>
        <taxon>Bacteria</taxon>
        <taxon>Bacillati</taxon>
        <taxon>Bacillota</taxon>
        <taxon>Clostridia</taxon>
        <taxon>Eubacteriales</taxon>
        <taxon>Clostridiaceae</taxon>
        <taxon>Anoxynatronum</taxon>
    </lineage>
</organism>
<feature type="binding site" evidence="3">
    <location>
        <position position="404"/>
    </location>
    <ligand>
        <name>CoA</name>
        <dbReference type="ChEBI" id="CHEBI:57287"/>
    </ligand>
</feature>
<comment type="similarity">
    <text evidence="1">Belongs to the acetyl-CoA hydrolase/transferase family.</text>
</comment>
<comment type="caution">
    <text evidence="6">The sequence shown here is derived from an EMBL/GenBank/DDBJ whole genome shotgun (WGS) entry which is preliminary data.</text>
</comment>
<dbReference type="Pfam" id="PF02550">
    <property type="entry name" value="AcetylCoA_hydro"/>
    <property type="match status" value="1"/>
</dbReference>
<dbReference type="Gene3D" id="3.30.750.70">
    <property type="entry name" value="4-hydroxybutyrate coenzyme like domains"/>
    <property type="match status" value="1"/>
</dbReference>
<feature type="domain" description="Acetyl-CoA hydrolase/transferase C-terminal" evidence="5">
    <location>
        <begin position="319"/>
        <end position="465"/>
    </location>
</feature>
<feature type="binding site" evidence="3">
    <location>
        <position position="360"/>
    </location>
    <ligand>
        <name>CoA</name>
        <dbReference type="ChEBI" id="CHEBI:57287"/>
    </ligand>
</feature>
<gene>
    <name evidence="6" type="ORF">SAMN06296020_11834</name>
</gene>
<dbReference type="InterPro" id="IPR003702">
    <property type="entry name" value="ActCoA_hydro_N"/>
</dbReference>
<dbReference type="PANTHER" id="PTHR43609:SF1">
    <property type="entry name" value="ACETYL-COA HYDROLASE"/>
    <property type="match status" value="1"/>
</dbReference>
<feature type="binding site" evidence="3">
    <location>
        <position position="384"/>
    </location>
    <ligand>
        <name>CoA</name>
        <dbReference type="ChEBI" id="CHEBI:57287"/>
    </ligand>
</feature>
<dbReference type="Gene3D" id="3.40.1080.10">
    <property type="entry name" value="Glutaconate Coenzyme A-transferase"/>
    <property type="match status" value="1"/>
</dbReference>
<evidence type="ECO:0000313" key="7">
    <source>
        <dbReference type="Proteomes" id="UP001158066"/>
    </source>
</evidence>
<evidence type="ECO:0000256" key="1">
    <source>
        <dbReference type="ARBA" id="ARBA00009632"/>
    </source>
</evidence>
<proteinExistence type="inferred from homology"/>
<feature type="binding site" evidence="3">
    <location>
        <begin position="265"/>
        <end position="269"/>
    </location>
    <ligand>
        <name>CoA</name>
        <dbReference type="ChEBI" id="CHEBI:57287"/>
    </ligand>
</feature>
<sequence>MNHSERMKCEALKDRITTAEAAATLIRSGMTLGTSGFTPTGYPKAVPAALAARFQKEKGCCINLYTGASVGKGLDGALAEAGAINRRMPYQTNTTVRKKLNQRDIRYSDIHLSHFAQEVRYGFYGKVDVALVEALEITEEGHIVPTTSVGASPVFISQAETVIVEINTRKPLSLKGMHDIYQPQDPPHRQPIPLVNPEDRIGTTAIPCDPTKIKAIVFTDLDDDPISFTPADEDSQQIARHLISFFQQEVMAGRLPEQLLPLQSGVGSVANAVLKGMSDSPFKNLVFYSEVIQDNVLDLLDNGTFRFASGTSFTLSPDGFDRLYANMEKYRNQIMLRPMEISNNPEIIRRIGSIAMNTAIEADIFGNVNSTHIMGRRMMNGIGGSGDFARAGYLSIFATPSMAKGGAISAIVPMVSHVDHTEHDVKVIVTEQGLADLRGLSPWERAESVIENCAHPDYRPALRDYLAAGMKEPGHTAQLMHEALSWHQRFEETGTMKP</sequence>
<dbReference type="InterPro" id="IPR017821">
    <property type="entry name" value="Succinate_CoA_transferase"/>
</dbReference>
<feature type="active site" description="5-glutamyl coenzyme A thioester intermediate" evidence="2">
    <location>
        <position position="290"/>
    </location>
</feature>
<dbReference type="Gene3D" id="3.40.1080.20">
    <property type="entry name" value="Acetyl-CoA hydrolase/transferase C-terminal domain"/>
    <property type="match status" value="1"/>
</dbReference>
<dbReference type="AlphaFoldDB" id="A0AA45WYW0"/>
<dbReference type="Proteomes" id="UP001158066">
    <property type="component" value="Unassembled WGS sequence"/>
</dbReference>
<accession>A0AA45WYW0</accession>
<name>A0AA45WYW0_9CLOT</name>
<dbReference type="InterPro" id="IPR038460">
    <property type="entry name" value="AcetylCoA_hyd_C_sf"/>
</dbReference>
<dbReference type="InterPro" id="IPR037171">
    <property type="entry name" value="NagB/RpiA_transferase-like"/>
</dbReference>
<dbReference type="FunFam" id="3.40.1080.20:FF:000001">
    <property type="entry name" value="Acetyl-CoA hydrolase Ach1"/>
    <property type="match status" value="1"/>
</dbReference>
<dbReference type="GO" id="GO:0006083">
    <property type="term" value="P:acetate metabolic process"/>
    <property type="evidence" value="ECO:0007669"/>
    <property type="project" value="InterPro"/>
</dbReference>
<evidence type="ECO:0000259" key="5">
    <source>
        <dbReference type="Pfam" id="PF13336"/>
    </source>
</evidence>
<evidence type="ECO:0000313" key="6">
    <source>
        <dbReference type="EMBL" id="SMP69237.1"/>
    </source>
</evidence>
<reference evidence="6" key="1">
    <citation type="submission" date="2017-05" db="EMBL/GenBank/DDBJ databases">
        <authorList>
            <person name="Varghese N."/>
            <person name="Submissions S."/>
        </authorList>
    </citation>
    <scope>NUCLEOTIDE SEQUENCE</scope>
    <source>
        <strain evidence="6">Su22</strain>
    </source>
</reference>
<feature type="domain" description="Acetyl-CoA hydrolase/transferase N-terminal" evidence="4">
    <location>
        <begin position="14"/>
        <end position="217"/>
    </location>
</feature>
<evidence type="ECO:0000256" key="2">
    <source>
        <dbReference type="PIRSR" id="PIRSR617821-1"/>
    </source>
</evidence>
<dbReference type="GO" id="GO:0003986">
    <property type="term" value="F:acetyl-CoA hydrolase activity"/>
    <property type="evidence" value="ECO:0007669"/>
    <property type="project" value="TreeGrafter"/>
</dbReference>